<dbReference type="GO" id="GO:0070492">
    <property type="term" value="F:oligosaccharide binding"/>
    <property type="evidence" value="ECO:0007669"/>
    <property type="project" value="TreeGrafter"/>
</dbReference>
<evidence type="ECO:0000256" key="1">
    <source>
        <dbReference type="ARBA" id="ARBA00009336"/>
    </source>
</evidence>
<dbReference type="OMA" id="VTGHHDI"/>
<reference evidence="4 5" key="1">
    <citation type="journal article" date="2018" name="Nat. Ecol. Evol.">
        <title>Shark genomes provide insights into elasmobranch evolution and the origin of vertebrates.</title>
        <authorList>
            <person name="Hara Y"/>
            <person name="Yamaguchi K"/>
            <person name="Onimaru K"/>
            <person name="Kadota M"/>
            <person name="Koyanagi M"/>
            <person name="Keeley SD"/>
            <person name="Tatsumi K"/>
            <person name="Tanaka K"/>
            <person name="Motone F"/>
            <person name="Kageyama Y"/>
            <person name="Nozu R"/>
            <person name="Adachi N"/>
            <person name="Nishimura O"/>
            <person name="Nakagawa R"/>
            <person name="Tanegashima C"/>
            <person name="Kiyatake I"/>
            <person name="Matsumoto R"/>
            <person name="Murakumo K"/>
            <person name="Nishida K"/>
            <person name="Terakita A"/>
            <person name="Kuratani S"/>
            <person name="Sato K"/>
            <person name="Hyodo S Kuraku.S."/>
        </authorList>
    </citation>
    <scope>NUCLEOTIDE SEQUENCE [LARGE SCALE GENOMIC DNA]</scope>
</reference>
<dbReference type="STRING" id="137246.A0A401RE55"/>
<gene>
    <name evidence="4" type="ORF">chiPu_0021359</name>
</gene>
<proteinExistence type="inferred from homology"/>
<dbReference type="Gene3D" id="3.20.20.80">
    <property type="entry name" value="Glycosidases"/>
    <property type="match status" value="1"/>
</dbReference>
<dbReference type="OrthoDB" id="10254444at2759"/>
<protein>
    <recommendedName>
        <fullName evidence="2">Chitinase domain-containing protein 1</fullName>
    </recommendedName>
</protein>
<name>A0A401RE55_CHIPU</name>
<dbReference type="InterPro" id="IPR017853">
    <property type="entry name" value="GH"/>
</dbReference>
<evidence type="ECO:0000256" key="2">
    <source>
        <dbReference type="ARBA" id="ARBA00040976"/>
    </source>
</evidence>
<organism evidence="4 5">
    <name type="scientific">Chiloscyllium punctatum</name>
    <name type="common">Brownbanded bambooshark</name>
    <name type="synonym">Hemiscyllium punctatum</name>
    <dbReference type="NCBI Taxonomy" id="137246"/>
    <lineage>
        <taxon>Eukaryota</taxon>
        <taxon>Metazoa</taxon>
        <taxon>Chordata</taxon>
        <taxon>Craniata</taxon>
        <taxon>Vertebrata</taxon>
        <taxon>Chondrichthyes</taxon>
        <taxon>Elasmobranchii</taxon>
        <taxon>Galeomorphii</taxon>
        <taxon>Galeoidea</taxon>
        <taxon>Orectolobiformes</taxon>
        <taxon>Hemiscylliidae</taxon>
        <taxon>Chiloscyllium</taxon>
    </lineage>
</organism>
<dbReference type="GO" id="GO:0012505">
    <property type="term" value="C:endomembrane system"/>
    <property type="evidence" value="ECO:0007669"/>
    <property type="project" value="TreeGrafter"/>
</dbReference>
<dbReference type="EMBL" id="BEZZ01003765">
    <property type="protein sequence ID" value="GCC16405.1"/>
    <property type="molecule type" value="Genomic_DNA"/>
</dbReference>
<feature type="domain" description="GH18" evidence="3">
    <location>
        <begin position="43"/>
        <end position="203"/>
    </location>
</feature>
<dbReference type="PANTHER" id="PTHR46066:SF2">
    <property type="entry name" value="CHITINASE DOMAIN-CONTAINING PROTEIN 1"/>
    <property type="match status" value="1"/>
</dbReference>
<evidence type="ECO:0000259" key="3">
    <source>
        <dbReference type="PROSITE" id="PS51910"/>
    </source>
</evidence>
<keyword evidence="5" id="KW-1185">Reference proteome</keyword>
<dbReference type="GO" id="GO:0005975">
    <property type="term" value="P:carbohydrate metabolic process"/>
    <property type="evidence" value="ECO:0007669"/>
    <property type="project" value="InterPro"/>
</dbReference>
<evidence type="ECO:0000313" key="4">
    <source>
        <dbReference type="EMBL" id="GCC16405.1"/>
    </source>
</evidence>
<dbReference type="SUPFAM" id="SSF51445">
    <property type="entry name" value="(Trans)glycosidases"/>
    <property type="match status" value="1"/>
</dbReference>
<sequence>MAGPSKHLVQERGLVVTDPKARDILKEHKSYCTAKVVERHFSGDILGYVTPWNSHGYEITKTFGGKFTLISPVWLQIQRKGVQLYYVTGHHDIDQGWMKNVKAEFEAVRFVPRILFDSWTYRDYESLFNSEDEIEELSEALVQTAKAEEFDGFVLEVWSQLGGQKRNCLWYPPGYNWPCSLRLGFDGVLLCGLESWLSTHKHR</sequence>
<dbReference type="InterPro" id="IPR001223">
    <property type="entry name" value="Glyco_hydro18_cat"/>
</dbReference>
<dbReference type="AlphaFoldDB" id="A0A401RE55"/>
<dbReference type="PANTHER" id="PTHR46066">
    <property type="entry name" value="CHITINASE DOMAIN-CONTAINING PROTEIN 1 FAMILY MEMBER"/>
    <property type="match status" value="1"/>
</dbReference>
<evidence type="ECO:0000313" key="5">
    <source>
        <dbReference type="Proteomes" id="UP000287033"/>
    </source>
</evidence>
<accession>A0A401RE55</accession>
<dbReference type="Gene3D" id="1.10.8.360">
    <property type="entry name" value="3,6-anhydro-alpha-l-galactosidase"/>
    <property type="match status" value="1"/>
</dbReference>
<dbReference type="Proteomes" id="UP000287033">
    <property type="component" value="Unassembled WGS sequence"/>
</dbReference>
<dbReference type="PROSITE" id="PS51910">
    <property type="entry name" value="GH18_2"/>
    <property type="match status" value="1"/>
</dbReference>
<comment type="similarity">
    <text evidence="1">Belongs to the glycosyl hydrolase 18 family.</text>
</comment>
<comment type="caution">
    <text evidence="4">The sequence shown here is derived from an EMBL/GenBank/DDBJ whole genome shotgun (WGS) entry which is preliminary data.</text>
</comment>